<dbReference type="PANTHER" id="PTHR30472">
    <property type="entry name" value="FERRIC ENTEROBACTIN TRANSPORT SYSTEM PERMEASE PROTEIN"/>
    <property type="match status" value="1"/>
</dbReference>
<dbReference type="CDD" id="cd06550">
    <property type="entry name" value="TM_ABC_iron-siderophores_like"/>
    <property type="match status" value="1"/>
</dbReference>
<feature type="transmembrane region" description="Helical" evidence="8">
    <location>
        <begin position="184"/>
        <end position="205"/>
    </location>
</feature>
<comment type="similarity">
    <text evidence="2">Belongs to the binding-protein-dependent transport system permease family. FecCD subfamily.</text>
</comment>
<dbReference type="AlphaFoldDB" id="A0A8J3FUM4"/>
<proteinExistence type="inferred from homology"/>
<evidence type="ECO:0000256" key="5">
    <source>
        <dbReference type="ARBA" id="ARBA00022692"/>
    </source>
</evidence>
<sequence length="371" mass="37866">MTTEPTTQTPSPSVAEQVRVPGRPAVRLAGASWVLRLRMLAVAVVGLALLVLVMAVNIGRGDFPISVGEVLQVLAGGGTRAQQFIVLDLRLPRSLTGVLVGAALALAGAITQSITRNPLATPDIVGITAGASVAAVSVIVVGGSYGALSGPLADIGVPVAGLLGAFGTAVAVTLLAWKRGIESYRLVLVGIATHWLLLSVTFWLLTLGDVTDAGRAMIWLTGSLSGRGWEHVQPVALALLVLVPPALIGSRVLGALQFGDDTARGIGVRVTPARALLLVSAVGLAGVATAAAGPVVFVALAIPQIAMRLCRTAQPPLIVSAVLGALLTVTADLLARTAFGGAELPVGVVTAVLGAPYLMYLLARRYREVRA</sequence>
<evidence type="ECO:0000256" key="6">
    <source>
        <dbReference type="ARBA" id="ARBA00022989"/>
    </source>
</evidence>
<feature type="transmembrane region" description="Helical" evidence="8">
    <location>
        <begin position="275"/>
        <end position="305"/>
    </location>
</feature>
<dbReference type="FunFam" id="1.10.3470.10:FF:000001">
    <property type="entry name" value="Vitamin B12 ABC transporter permease BtuC"/>
    <property type="match status" value="1"/>
</dbReference>
<keyword evidence="5 8" id="KW-0812">Transmembrane</keyword>
<feature type="transmembrane region" description="Helical" evidence="8">
    <location>
        <begin position="94"/>
        <end position="112"/>
    </location>
</feature>
<protein>
    <submittedName>
        <fullName evidence="9">Iron ABC transporter</fullName>
    </submittedName>
</protein>
<feature type="transmembrane region" description="Helical" evidence="8">
    <location>
        <begin position="235"/>
        <end position="254"/>
    </location>
</feature>
<keyword evidence="6 8" id="KW-1133">Transmembrane helix</keyword>
<keyword evidence="7 8" id="KW-0472">Membrane</keyword>
<dbReference type="SUPFAM" id="SSF81345">
    <property type="entry name" value="ABC transporter involved in vitamin B12 uptake, BtuC"/>
    <property type="match status" value="1"/>
</dbReference>
<dbReference type="InterPro" id="IPR037294">
    <property type="entry name" value="ABC_BtuC-like"/>
</dbReference>
<dbReference type="Pfam" id="PF01032">
    <property type="entry name" value="FecCD"/>
    <property type="match status" value="1"/>
</dbReference>
<name>A0A8J3FUM4_9PSEU</name>
<evidence type="ECO:0000256" key="4">
    <source>
        <dbReference type="ARBA" id="ARBA00022475"/>
    </source>
</evidence>
<keyword evidence="3" id="KW-0813">Transport</keyword>
<evidence type="ECO:0000256" key="2">
    <source>
        <dbReference type="ARBA" id="ARBA00007935"/>
    </source>
</evidence>
<evidence type="ECO:0000313" key="10">
    <source>
        <dbReference type="Proteomes" id="UP000637578"/>
    </source>
</evidence>
<gene>
    <name evidence="9" type="ORF">GCM10012275_14660</name>
</gene>
<dbReference type="Proteomes" id="UP000637578">
    <property type="component" value="Unassembled WGS sequence"/>
</dbReference>
<comment type="caution">
    <text evidence="9">The sequence shown here is derived from an EMBL/GenBank/DDBJ whole genome shotgun (WGS) entry which is preliminary data.</text>
</comment>
<evidence type="ECO:0000256" key="7">
    <source>
        <dbReference type="ARBA" id="ARBA00023136"/>
    </source>
</evidence>
<feature type="transmembrane region" description="Helical" evidence="8">
    <location>
        <begin position="342"/>
        <end position="363"/>
    </location>
</feature>
<feature type="transmembrane region" description="Helical" evidence="8">
    <location>
        <begin position="37"/>
        <end position="58"/>
    </location>
</feature>
<evidence type="ECO:0000256" key="8">
    <source>
        <dbReference type="SAM" id="Phobius"/>
    </source>
</evidence>
<dbReference type="GO" id="GO:0033214">
    <property type="term" value="P:siderophore-iron import into cell"/>
    <property type="evidence" value="ECO:0007669"/>
    <property type="project" value="TreeGrafter"/>
</dbReference>
<dbReference type="InterPro" id="IPR000522">
    <property type="entry name" value="ABC_transptr_permease_BtuC"/>
</dbReference>
<feature type="transmembrane region" description="Helical" evidence="8">
    <location>
        <begin position="155"/>
        <end position="177"/>
    </location>
</feature>
<accession>A0A8J3FUM4</accession>
<dbReference type="GO" id="GO:0005886">
    <property type="term" value="C:plasma membrane"/>
    <property type="evidence" value="ECO:0007669"/>
    <property type="project" value="UniProtKB-SubCell"/>
</dbReference>
<dbReference type="PANTHER" id="PTHR30472:SF24">
    <property type="entry name" value="FERRIC ENTEROBACTIN TRANSPORT SYSTEM PERMEASE PROTEIN FEPG"/>
    <property type="match status" value="1"/>
</dbReference>
<evidence type="ECO:0000313" key="9">
    <source>
        <dbReference type="EMBL" id="GGM44703.1"/>
    </source>
</evidence>
<organism evidence="9 10">
    <name type="scientific">Longimycelium tulufanense</name>
    <dbReference type="NCBI Taxonomy" id="907463"/>
    <lineage>
        <taxon>Bacteria</taxon>
        <taxon>Bacillati</taxon>
        <taxon>Actinomycetota</taxon>
        <taxon>Actinomycetes</taxon>
        <taxon>Pseudonocardiales</taxon>
        <taxon>Pseudonocardiaceae</taxon>
        <taxon>Longimycelium</taxon>
    </lineage>
</organism>
<feature type="transmembrane region" description="Helical" evidence="8">
    <location>
        <begin position="124"/>
        <end position="143"/>
    </location>
</feature>
<comment type="subcellular location">
    <subcellularLocation>
        <location evidence="1">Cell membrane</location>
        <topology evidence="1">Multi-pass membrane protein</topology>
    </subcellularLocation>
</comment>
<keyword evidence="4" id="KW-1003">Cell membrane</keyword>
<dbReference type="GO" id="GO:0022857">
    <property type="term" value="F:transmembrane transporter activity"/>
    <property type="evidence" value="ECO:0007669"/>
    <property type="project" value="InterPro"/>
</dbReference>
<evidence type="ECO:0000256" key="3">
    <source>
        <dbReference type="ARBA" id="ARBA00022448"/>
    </source>
</evidence>
<keyword evidence="10" id="KW-1185">Reference proteome</keyword>
<reference evidence="9" key="1">
    <citation type="journal article" date="2014" name="Int. J. Syst. Evol. Microbiol.">
        <title>Complete genome sequence of Corynebacterium casei LMG S-19264T (=DSM 44701T), isolated from a smear-ripened cheese.</title>
        <authorList>
            <consortium name="US DOE Joint Genome Institute (JGI-PGF)"/>
            <person name="Walter F."/>
            <person name="Albersmeier A."/>
            <person name="Kalinowski J."/>
            <person name="Ruckert C."/>
        </authorList>
    </citation>
    <scope>NUCLEOTIDE SEQUENCE</scope>
    <source>
        <strain evidence="9">CGMCC 4.5737</strain>
    </source>
</reference>
<reference evidence="9" key="2">
    <citation type="submission" date="2020-09" db="EMBL/GenBank/DDBJ databases">
        <authorList>
            <person name="Sun Q."/>
            <person name="Zhou Y."/>
        </authorList>
    </citation>
    <scope>NUCLEOTIDE SEQUENCE</scope>
    <source>
        <strain evidence="9">CGMCC 4.5737</strain>
    </source>
</reference>
<evidence type="ECO:0000256" key="1">
    <source>
        <dbReference type="ARBA" id="ARBA00004651"/>
    </source>
</evidence>
<dbReference type="RefSeq" id="WP_229686138.1">
    <property type="nucleotide sequence ID" value="NZ_BMMK01000004.1"/>
</dbReference>
<dbReference type="EMBL" id="BMMK01000004">
    <property type="protein sequence ID" value="GGM44703.1"/>
    <property type="molecule type" value="Genomic_DNA"/>
</dbReference>
<dbReference type="Gene3D" id="1.10.3470.10">
    <property type="entry name" value="ABC transporter involved in vitamin B12 uptake, BtuC"/>
    <property type="match status" value="1"/>
</dbReference>